<sequence length="157" mass="18241">MLTAPRKINRIVKNGIFGNERIATLLKREEPSSRISATHLKLMRRLRVEQKKKDVDTRIYGLATFLDARFKDRLSEGRTCFREQGTGWIEQEAKDLIVDTDSVEPPEKMSPSTSVASEQLFSVAWNVFHYRRFNLAPKNAELLVFLNKVLSLLHYQY</sequence>
<keyword evidence="1" id="KW-1185">Reference proteome</keyword>
<accession>A0A915EKG2</accession>
<organism evidence="1 2">
    <name type="scientific">Ditylenchus dipsaci</name>
    <dbReference type="NCBI Taxonomy" id="166011"/>
    <lineage>
        <taxon>Eukaryota</taxon>
        <taxon>Metazoa</taxon>
        <taxon>Ecdysozoa</taxon>
        <taxon>Nematoda</taxon>
        <taxon>Chromadorea</taxon>
        <taxon>Rhabditida</taxon>
        <taxon>Tylenchina</taxon>
        <taxon>Tylenchomorpha</taxon>
        <taxon>Sphaerularioidea</taxon>
        <taxon>Anguinidae</taxon>
        <taxon>Anguininae</taxon>
        <taxon>Ditylenchus</taxon>
    </lineage>
</organism>
<evidence type="ECO:0000313" key="2">
    <source>
        <dbReference type="WBParaSite" id="jg6845"/>
    </source>
</evidence>
<reference evidence="2" key="1">
    <citation type="submission" date="2022-11" db="UniProtKB">
        <authorList>
            <consortium name="WormBaseParasite"/>
        </authorList>
    </citation>
    <scope>IDENTIFICATION</scope>
</reference>
<dbReference type="WBParaSite" id="jg6845">
    <property type="protein sequence ID" value="jg6845"/>
    <property type="gene ID" value="jg6845"/>
</dbReference>
<proteinExistence type="predicted"/>
<name>A0A915EKG2_9BILA</name>
<evidence type="ECO:0000313" key="1">
    <source>
        <dbReference type="Proteomes" id="UP000887574"/>
    </source>
</evidence>
<dbReference type="Proteomes" id="UP000887574">
    <property type="component" value="Unplaced"/>
</dbReference>
<dbReference type="AlphaFoldDB" id="A0A915EKG2"/>
<protein>
    <submittedName>
        <fullName evidence="2">HAT C-terminal dimerisation domain-containing protein</fullName>
    </submittedName>
</protein>